<dbReference type="AlphaFoldDB" id="A0A4Y8ZMF1"/>
<organism evidence="2 3">
    <name type="scientific">Sphingomonas parva</name>
    <dbReference type="NCBI Taxonomy" id="2555898"/>
    <lineage>
        <taxon>Bacteria</taxon>
        <taxon>Pseudomonadati</taxon>
        <taxon>Pseudomonadota</taxon>
        <taxon>Alphaproteobacteria</taxon>
        <taxon>Sphingomonadales</taxon>
        <taxon>Sphingomonadaceae</taxon>
        <taxon>Sphingomonas</taxon>
    </lineage>
</organism>
<proteinExistence type="predicted"/>
<dbReference type="Pfam" id="PF21880">
    <property type="entry name" value="DUF6916"/>
    <property type="match status" value="1"/>
</dbReference>
<name>A0A4Y8ZMF1_9SPHN</name>
<evidence type="ECO:0000259" key="1">
    <source>
        <dbReference type="Pfam" id="PF21880"/>
    </source>
</evidence>
<evidence type="ECO:0000313" key="2">
    <source>
        <dbReference type="EMBL" id="TFI56335.1"/>
    </source>
</evidence>
<protein>
    <recommendedName>
        <fullName evidence="1">DUF6916 domain-containing protein</fullName>
    </recommendedName>
</protein>
<dbReference type="RefSeq" id="WP_135090654.1">
    <property type="nucleotide sequence ID" value="NZ_SPDV01000098.1"/>
</dbReference>
<evidence type="ECO:0000313" key="3">
    <source>
        <dbReference type="Proteomes" id="UP000298213"/>
    </source>
</evidence>
<dbReference type="InterPro" id="IPR054209">
    <property type="entry name" value="DUF6916"/>
</dbReference>
<feature type="domain" description="DUF6916" evidence="1">
    <location>
        <begin position="106"/>
        <end position="195"/>
    </location>
</feature>
<comment type="caution">
    <text evidence="2">The sequence shown here is derived from an EMBL/GenBank/DDBJ whole genome shotgun (WGS) entry which is preliminary data.</text>
</comment>
<reference evidence="2 3" key="1">
    <citation type="submission" date="2019-03" db="EMBL/GenBank/DDBJ databases">
        <title>Genome sequence of Sphingomonas sp. 17J27-24.</title>
        <authorList>
            <person name="Kim M."/>
            <person name="Maeng S."/>
            <person name="Sathiyaraj S."/>
        </authorList>
    </citation>
    <scope>NUCLEOTIDE SEQUENCE [LARGE SCALE GENOMIC DNA]</scope>
    <source>
        <strain evidence="2 3">17J27-24</strain>
    </source>
</reference>
<sequence length="197" mass="19633">MPPAPAQEIVLTYDGIRPGSGGESYPAAPVSVKVAAGQLTHVAMGDVMGRRETGSAASRRQFIVVGGVGAAAACASAASAAVPLSGGSARGARGALGLLGGASIGAWQGRVGESFRVADSQALLTLVAVEPLPARGARPLALRRRQGFAAVFEAKGGEPPDGDAVYVLRRAGEGSLALHVGPRIASDGAARYLAVLN</sequence>
<dbReference type="EMBL" id="SPDV01000098">
    <property type="protein sequence ID" value="TFI56335.1"/>
    <property type="molecule type" value="Genomic_DNA"/>
</dbReference>
<accession>A0A4Y8ZMF1</accession>
<dbReference type="Proteomes" id="UP000298213">
    <property type="component" value="Unassembled WGS sequence"/>
</dbReference>
<keyword evidence="3" id="KW-1185">Reference proteome</keyword>
<gene>
    <name evidence="2" type="ORF">E2493_20720</name>
</gene>